<accession>A0AAV2LM39</accession>
<gene>
    <name evidence="2" type="ORF">KC01_LOCUS30019</name>
</gene>
<evidence type="ECO:0000313" key="3">
    <source>
        <dbReference type="Proteomes" id="UP001497482"/>
    </source>
</evidence>
<sequence>MAIPVEVGVEGSAAQTSWVETPMIFGYPPDIALLAKATFTKKVNEGEASVGSPPPSGPPPPVAPRAPEELPEGDLFMVVPGPAPPPTPALCPSGHADFKLRSDCP</sequence>
<feature type="compositionally biased region" description="Pro residues" evidence="1">
    <location>
        <begin position="52"/>
        <end position="64"/>
    </location>
</feature>
<dbReference type="AlphaFoldDB" id="A0AAV2LM39"/>
<evidence type="ECO:0000313" key="2">
    <source>
        <dbReference type="EMBL" id="CAL1602215.1"/>
    </source>
</evidence>
<keyword evidence="3" id="KW-1185">Reference proteome</keyword>
<proteinExistence type="predicted"/>
<organism evidence="2 3">
    <name type="scientific">Knipowitschia caucasica</name>
    <name type="common">Caucasian dwarf goby</name>
    <name type="synonym">Pomatoschistus caucasicus</name>
    <dbReference type="NCBI Taxonomy" id="637954"/>
    <lineage>
        <taxon>Eukaryota</taxon>
        <taxon>Metazoa</taxon>
        <taxon>Chordata</taxon>
        <taxon>Craniata</taxon>
        <taxon>Vertebrata</taxon>
        <taxon>Euteleostomi</taxon>
        <taxon>Actinopterygii</taxon>
        <taxon>Neopterygii</taxon>
        <taxon>Teleostei</taxon>
        <taxon>Neoteleostei</taxon>
        <taxon>Acanthomorphata</taxon>
        <taxon>Gobiaria</taxon>
        <taxon>Gobiiformes</taxon>
        <taxon>Gobioidei</taxon>
        <taxon>Gobiidae</taxon>
        <taxon>Gobiinae</taxon>
        <taxon>Knipowitschia</taxon>
    </lineage>
</organism>
<evidence type="ECO:0000256" key="1">
    <source>
        <dbReference type="SAM" id="MobiDB-lite"/>
    </source>
</evidence>
<reference evidence="2 3" key="1">
    <citation type="submission" date="2024-04" db="EMBL/GenBank/DDBJ databases">
        <authorList>
            <person name="Waldvogel A.-M."/>
            <person name="Schoenle A."/>
        </authorList>
    </citation>
    <scope>NUCLEOTIDE SEQUENCE [LARGE SCALE GENOMIC DNA]</scope>
</reference>
<protein>
    <submittedName>
        <fullName evidence="2">Uncharacterized protein</fullName>
    </submittedName>
</protein>
<dbReference type="EMBL" id="OZ035825">
    <property type="protein sequence ID" value="CAL1602215.1"/>
    <property type="molecule type" value="Genomic_DNA"/>
</dbReference>
<feature type="region of interest" description="Disordered" evidence="1">
    <location>
        <begin position="44"/>
        <end position="105"/>
    </location>
</feature>
<feature type="compositionally biased region" description="Basic and acidic residues" evidence="1">
    <location>
        <begin position="96"/>
        <end position="105"/>
    </location>
</feature>
<dbReference type="Proteomes" id="UP001497482">
    <property type="component" value="Chromosome 3"/>
</dbReference>
<name>A0AAV2LM39_KNICA</name>